<keyword evidence="2" id="KW-1185">Reference proteome</keyword>
<reference evidence="1 2" key="1">
    <citation type="submission" date="2015-01" db="EMBL/GenBank/DDBJ databases">
        <title>Evolution of Trichinella species and genotypes.</title>
        <authorList>
            <person name="Korhonen P.K."/>
            <person name="Edoardo P."/>
            <person name="Giuseppe L.R."/>
            <person name="Gasser R.B."/>
        </authorList>
    </citation>
    <scope>NUCLEOTIDE SEQUENCE [LARGE SCALE GENOMIC DNA]</scope>
    <source>
        <strain evidence="1">ISS1029</strain>
    </source>
</reference>
<evidence type="ECO:0000313" key="1">
    <source>
        <dbReference type="EMBL" id="KRY95393.1"/>
    </source>
</evidence>
<accession>A0A0V1GAY3</accession>
<dbReference type="AlphaFoldDB" id="A0A0V1GAY3"/>
<organism evidence="1 2">
    <name type="scientific">Trichinella zimbabwensis</name>
    <dbReference type="NCBI Taxonomy" id="268475"/>
    <lineage>
        <taxon>Eukaryota</taxon>
        <taxon>Metazoa</taxon>
        <taxon>Ecdysozoa</taxon>
        <taxon>Nematoda</taxon>
        <taxon>Enoplea</taxon>
        <taxon>Dorylaimia</taxon>
        <taxon>Trichinellida</taxon>
        <taxon>Trichinellidae</taxon>
        <taxon>Trichinella</taxon>
    </lineage>
</organism>
<comment type="caution">
    <text evidence="1">The sequence shown here is derived from an EMBL/GenBank/DDBJ whole genome shotgun (WGS) entry which is preliminary data.</text>
</comment>
<proteinExistence type="predicted"/>
<gene>
    <name evidence="1" type="ORF">T11_7208</name>
</gene>
<protein>
    <submittedName>
        <fullName evidence="1">Uncharacterized protein</fullName>
    </submittedName>
</protein>
<dbReference type="Proteomes" id="UP000055024">
    <property type="component" value="Unassembled WGS sequence"/>
</dbReference>
<sequence>MGGVVGTKQRKTGERPSTFFGGKRLYTLERPCFIDGGECFLGKRLRYPFKSFRVLGKYDSR</sequence>
<evidence type="ECO:0000313" key="2">
    <source>
        <dbReference type="Proteomes" id="UP000055024"/>
    </source>
</evidence>
<name>A0A0V1GAY3_9BILA</name>
<dbReference type="EMBL" id="JYDP01003836">
    <property type="protein sequence ID" value="KRY95393.1"/>
    <property type="molecule type" value="Genomic_DNA"/>
</dbReference>